<evidence type="ECO:0000259" key="7">
    <source>
        <dbReference type="Pfam" id="PF04055"/>
    </source>
</evidence>
<proteinExistence type="predicted"/>
<feature type="compositionally biased region" description="Polar residues" evidence="6">
    <location>
        <begin position="286"/>
        <end position="296"/>
    </location>
</feature>
<keyword evidence="9" id="KW-1185">Reference proteome</keyword>
<dbReference type="GO" id="GO:0046872">
    <property type="term" value="F:metal ion binding"/>
    <property type="evidence" value="ECO:0007669"/>
    <property type="project" value="UniProtKB-KW"/>
</dbReference>
<sequence>MLAIPNLEIHATYACNLHCKSCSHFSDMKVGKNVSLSDITSQMMQWSGRMTPKFFSILGGEPTLNKELCGIVRECRKQWPLTQLRLITNGFFLQKHPDLPKILQQTQCDLAVSVHHDGPEYTEKLKPVRELLDQWQQQYKFKLTMRASAKTWRTTFEGFGGDMVPYDDGDPEKSYKICVAKQCPQIYEGKIWKCPQLAYIHLVNEKYGLSDVWNKFLAYRPLYPTCSDEEMQQFFATKAESACAMCPAHHRHFEVPNPLQPSAGKPQGHCDTDKETRKKTDVSMAPSINNQKMPRV</sequence>
<evidence type="ECO:0000256" key="1">
    <source>
        <dbReference type="ARBA" id="ARBA00001966"/>
    </source>
</evidence>
<dbReference type="KEGG" id="gfm:Enr17x_53540"/>
<dbReference type="AlphaFoldDB" id="A0A518IJP7"/>
<dbReference type="InterPro" id="IPR013785">
    <property type="entry name" value="Aldolase_TIM"/>
</dbReference>
<protein>
    <submittedName>
        <fullName evidence="8">Molybdenum cofactor biosynthesis protein A</fullName>
    </submittedName>
</protein>
<dbReference type="EMBL" id="CP037452">
    <property type="protein sequence ID" value="QDV53280.1"/>
    <property type="molecule type" value="Genomic_DNA"/>
</dbReference>
<accession>A0A518IJP7</accession>
<keyword evidence="2" id="KW-0949">S-adenosyl-L-methionine</keyword>
<dbReference type="InterPro" id="IPR007197">
    <property type="entry name" value="rSAM"/>
</dbReference>
<evidence type="ECO:0000256" key="4">
    <source>
        <dbReference type="ARBA" id="ARBA00023004"/>
    </source>
</evidence>
<keyword evidence="4" id="KW-0408">Iron</keyword>
<evidence type="ECO:0000313" key="9">
    <source>
        <dbReference type="Proteomes" id="UP000318313"/>
    </source>
</evidence>
<feature type="domain" description="Radical SAM core" evidence="7">
    <location>
        <begin position="12"/>
        <end position="126"/>
    </location>
</feature>
<organism evidence="8 9">
    <name type="scientific">Gimesia fumaroli</name>
    <dbReference type="NCBI Taxonomy" id="2527976"/>
    <lineage>
        <taxon>Bacteria</taxon>
        <taxon>Pseudomonadati</taxon>
        <taxon>Planctomycetota</taxon>
        <taxon>Planctomycetia</taxon>
        <taxon>Planctomycetales</taxon>
        <taxon>Planctomycetaceae</taxon>
        <taxon>Gimesia</taxon>
    </lineage>
</organism>
<gene>
    <name evidence="8" type="ORF">Enr17x_53540</name>
</gene>
<evidence type="ECO:0000256" key="5">
    <source>
        <dbReference type="ARBA" id="ARBA00023014"/>
    </source>
</evidence>
<keyword evidence="5" id="KW-0411">Iron-sulfur</keyword>
<feature type="compositionally biased region" description="Basic and acidic residues" evidence="6">
    <location>
        <begin position="268"/>
        <end position="281"/>
    </location>
</feature>
<dbReference type="RefSeq" id="WP_145312692.1">
    <property type="nucleotide sequence ID" value="NZ_CP037452.1"/>
</dbReference>
<dbReference type="PANTHER" id="PTHR11228">
    <property type="entry name" value="RADICAL SAM DOMAIN PROTEIN"/>
    <property type="match status" value="1"/>
</dbReference>
<comment type="cofactor">
    <cofactor evidence="1">
        <name>[4Fe-4S] cluster</name>
        <dbReference type="ChEBI" id="CHEBI:49883"/>
    </cofactor>
</comment>
<reference evidence="8 9" key="1">
    <citation type="submission" date="2019-03" db="EMBL/GenBank/DDBJ databases">
        <title>Deep-cultivation of Planctomycetes and their phenomic and genomic characterization uncovers novel biology.</title>
        <authorList>
            <person name="Wiegand S."/>
            <person name="Jogler M."/>
            <person name="Boedeker C."/>
            <person name="Pinto D."/>
            <person name="Vollmers J."/>
            <person name="Rivas-Marin E."/>
            <person name="Kohn T."/>
            <person name="Peeters S.H."/>
            <person name="Heuer A."/>
            <person name="Rast P."/>
            <person name="Oberbeckmann S."/>
            <person name="Bunk B."/>
            <person name="Jeske O."/>
            <person name="Meyerdierks A."/>
            <person name="Storesund J.E."/>
            <person name="Kallscheuer N."/>
            <person name="Luecker S."/>
            <person name="Lage O.M."/>
            <person name="Pohl T."/>
            <person name="Merkel B.J."/>
            <person name="Hornburger P."/>
            <person name="Mueller R.-W."/>
            <person name="Bruemmer F."/>
            <person name="Labrenz M."/>
            <person name="Spormann A.M."/>
            <person name="Op den Camp H."/>
            <person name="Overmann J."/>
            <person name="Amann R."/>
            <person name="Jetten M.S.M."/>
            <person name="Mascher T."/>
            <person name="Medema M.H."/>
            <person name="Devos D.P."/>
            <person name="Kaster A.-K."/>
            <person name="Ovreas L."/>
            <person name="Rohde M."/>
            <person name="Galperin M.Y."/>
            <person name="Jogler C."/>
        </authorList>
    </citation>
    <scope>NUCLEOTIDE SEQUENCE [LARGE SCALE GENOMIC DNA]</scope>
    <source>
        <strain evidence="8 9">Enr17</strain>
    </source>
</reference>
<feature type="region of interest" description="Disordered" evidence="6">
    <location>
        <begin position="257"/>
        <end position="296"/>
    </location>
</feature>
<dbReference type="InterPro" id="IPR050377">
    <property type="entry name" value="Radical_SAM_PqqE_MftC-like"/>
</dbReference>
<dbReference type="PANTHER" id="PTHR11228:SF7">
    <property type="entry name" value="PQQA PEPTIDE CYCLASE"/>
    <property type="match status" value="1"/>
</dbReference>
<dbReference type="CDD" id="cd01335">
    <property type="entry name" value="Radical_SAM"/>
    <property type="match status" value="1"/>
</dbReference>
<evidence type="ECO:0000256" key="6">
    <source>
        <dbReference type="SAM" id="MobiDB-lite"/>
    </source>
</evidence>
<dbReference type="InterPro" id="IPR058240">
    <property type="entry name" value="rSAM_sf"/>
</dbReference>
<dbReference type="SUPFAM" id="SSF102114">
    <property type="entry name" value="Radical SAM enzymes"/>
    <property type="match status" value="1"/>
</dbReference>
<dbReference type="Pfam" id="PF04055">
    <property type="entry name" value="Radical_SAM"/>
    <property type="match status" value="1"/>
</dbReference>
<name>A0A518IJP7_9PLAN</name>
<evidence type="ECO:0000313" key="8">
    <source>
        <dbReference type="EMBL" id="QDV53280.1"/>
    </source>
</evidence>
<dbReference type="GO" id="GO:0051536">
    <property type="term" value="F:iron-sulfur cluster binding"/>
    <property type="evidence" value="ECO:0007669"/>
    <property type="project" value="UniProtKB-KW"/>
</dbReference>
<evidence type="ECO:0000256" key="2">
    <source>
        <dbReference type="ARBA" id="ARBA00022691"/>
    </source>
</evidence>
<dbReference type="Gene3D" id="3.20.20.70">
    <property type="entry name" value="Aldolase class I"/>
    <property type="match status" value="1"/>
</dbReference>
<dbReference type="SFLD" id="SFLDS00029">
    <property type="entry name" value="Radical_SAM"/>
    <property type="match status" value="1"/>
</dbReference>
<dbReference type="GO" id="GO:0003824">
    <property type="term" value="F:catalytic activity"/>
    <property type="evidence" value="ECO:0007669"/>
    <property type="project" value="InterPro"/>
</dbReference>
<evidence type="ECO:0000256" key="3">
    <source>
        <dbReference type="ARBA" id="ARBA00022723"/>
    </source>
</evidence>
<keyword evidence="3" id="KW-0479">Metal-binding</keyword>
<dbReference type="OrthoDB" id="9792276at2"/>
<dbReference type="Proteomes" id="UP000318313">
    <property type="component" value="Chromosome"/>
</dbReference>